<dbReference type="GO" id="GO:0000156">
    <property type="term" value="F:phosphorelay response regulator activity"/>
    <property type="evidence" value="ECO:0007669"/>
    <property type="project" value="InterPro"/>
</dbReference>
<dbReference type="InterPro" id="IPR001789">
    <property type="entry name" value="Sig_transdc_resp-reg_receiver"/>
</dbReference>
<evidence type="ECO:0000256" key="5">
    <source>
        <dbReference type="PROSITE-ProRule" id="PRU00169"/>
    </source>
</evidence>
<comment type="function">
    <text evidence="3">Involved in chemotaxis. Part of a chemotaxis signal transduction system that modulates chemotaxis in response to various stimuli. Catalyzes the demethylation of specific methylglutamate residues introduced into the chemoreceptors (methyl-accepting chemotaxis proteins or MCP) by CheR. Also mediates the irreversible deamidation of specific glutamine residues to glutamic acid.</text>
</comment>
<feature type="domain" description="CheB-type methylesterase" evidence="8">
    <location>
        <begin position="188"/>
        <end position="381"/>
    </location>
</feature>
<gene>
    <name evidence="3 9" type="primary">cheB</name>
    <name evidence="9" type="ORF">KL86DPRO_10437</name>
</gene>
<keyword evidence="1 3" id="KW-0378">Hydrolase</keyword>
<feature type="domain" description="Response regulatory" evidence="7">
    <location>
        <begin position="3"/>
        <end position="120"/>
    </location>
</feature>
<feature type="modified residue" description="4-aspartylphosphate" evidence="3 5">
    <location>
        <position position="54"/>
    </location>
</feature>
<feature type="active site" evidence="3 4">
    <location>
        <position position="227"/>
    </location>
</feature>
<feature type="compositionally biased region" description="Basic residues" evidence="6">
    <location>
        <begin position="128"/>
        <end position="139"/>
    </location>
</feature>
<dbReference type="InterPro" id="IPR035909">
    <property type="entry name" value="CheB_C"/>
</dbReference>
<feature type="active site" evidence="3 4">
    <location>
        <position position="323"/>
    </location>
</feature>
<evidence type="ECO:0000256" key="2">
    <source>
        <dbReference type="ARBA" id="ARBA00048267"/>
    </source>
</evidence>
<dbReference type="GO" id="GO:0008984">
    <property type="term" value="F:protein-glutamate methylesterase activity"/>
    <property type="evidence" value="ECO:0007669"/>
    <property type="project" value="UniProtKB-UniRule"/>
</dbReference>
<evidence type="ECO:0000256" key="6">
    <source>
        <dbReference type="SAM" id="MobiDB-lite"/>
    </source>
</evidence>
<feature type="active site" evidence="3 4">
    <location>
        <position position="200"/>
    </location>
</feature>
<dbReference type="GO" id="GO:0006935">
    <property type="term" value="P:chemotaxis"/>
    <property type="evidence" value="ECO:0007669"/>
    <property type="project" value="UniProtKB-UniRule"/>
</dbReference>
<dbReference type="AlphaFoldDB" id="A0A212J0K3"/>
<comment type="catalytic activity">
    <reaction evidence="2 3">
        <text>[protein]-L-glutamate 5-O-methyl ester + H2O = L-glutamyl-[protein] + methanol + H(+)</text>
        <dbReference type="Rhea" id="RHEA:23236"/>
        <dbReference type="Rhea" id="RHEA-COMP:10208"/>
        <dbReference type="Rhea" id="RHEA-COMP:10311"/>
        <dbReference type="ChEBI" id="CHEBI:15377"/>
        <dbReference type="ChEBI" id="CHEBI:15378"/>
        <dbReference type="ChEBI" id="CHEBI:17790"/>
        <dbReference type="ChEBI" id="CHEBI:29973"/>
        <dbReference type="ChEBI" id="CHEBI:82795"/>
        <dbReference type="EC" id="3.1.1.61"/>
    </reaction>
</comment>
<dbReference type="SMART" id="SM00448">
    <property type="entry name" value="REC"/>
    <property type="match status" value="1"/>
</dbReference>
<feature type="region of interest" description="Disordered" evidence="6">
    <location>
        <begin position="128"/>
        <end position="160"/>
    </location>
</feature>
<dbReference type="SUPFAM" id="SSF52738">
    <property type="entry name" value="Methylesterase CheB, C-terminal domain"/>
    <property type="match status" value="1"/>
</dbReference>
<dbReference type="GO" id="GO:0005737">
    <property type="term" value="C:cytoplasm"/>
    <property type="evidence" value="ECO:0007669"/>
    <property type="project" value="UniProtKB-SubCell"/>
</dbReference>
<dbReference type="PIRSF" id="PIRSF000876">
    <property type="entry name" value="RR_chemtxs_CheB"/>
    <property type="match status" value="1"/>
</dbReference>
<dbReference type="InterPro" id="IPR011006">
    <property type="entry name" value="CheY-like_superfamily"/>
</dbReference>
<dbReference type="CDD" id="cd16432">
    <property type="entry name" value="CheB_Rec"/>
    <property type="match status" value="1"/>
</dbReference>
<dbReference type="PANTHER" id="PTHR42872:SF3">
    <property type="entry name" value="PROTEIN-GLUTAMATE METHYLESTERASE_PROTEIN-GLUTAMINE GLUTAMINASE 1"/>
    <property type="match status" value="1"/>
</dbReference>
<proteinExistence type="inferred from homology"/>
<comment type="domain">
    <text evidence="3">Contains a C-terminal catalytic domain, and an N-terminal region which modulates catalytic activity.</text>
</comment>
<reference evidence="9" key="1">
    <citation type="submission" date="2016-04" db="EMBL/GenBank/DDBJ databases">
        <authorList>
            <person name="Evans L.H."/>
            <person name="Alamgir A."/>
            <person name="Owens N."/>
            <person name="Weber N.D."/>
            <person name="Virtaneva K."/>
            <person name="Barbian K."/>
            <person name="Babar A."/>
            <person name="Rosenke K."/>
        </authorList>
    </citation>
    <scope>NUCLEOTIDE SEQUENCE</scope>
    <source>
        <strain evidence="9">86</strain>
    </source>
</reference>
<evidence type="ECO:0000256" key="3">
    <source>
        <dbReference type="HAMAP-Rule" id="MF_00099"/>
    </source>
</evidence>
<comment type="PTM">
    <text evidence="3">Phosphorylated by CheA. Phosphorylation of the N-terminal regulatory domain activates the methylesterase activity.</text>
</comment>
<organism evidence="9">
    <name type="scientific">uncultured delta proteobacterium</name>
    <dbReference type="NCBI Taxonomy" id="34034"/>
    <lineage>
        <taxon>Bacteria</taxon>
        <taxon>Deltaproteobacteria</taxon>
        <taxon>environmental samples</taxon>
    </lineage>
</organism>
<dbReference type="Gene3D" id="3.40.50.2300">
    <property type="match status" value="1"/>
</dbReference>
<dbReference type="InterPro" id="IPR000673">
    <property type="entry name" value="Sig_transdc_resp-reg_Me-estase"/>
</dbReference>
<keyword evidence="3 4" id="KW-0145">Chemotaxis</keyword>
<evidence type="ECO:0000256" key="1">
    <source>
        <dbReference type="ARBA" id="ARBA00022801"/>
    </source>
</evidence>
<evidence type="ECO:0000259" key="7">
    <source>
        <dbReference type="PROSITE" id="PS50110"/>
    </source>
</evidence>
<evidence type="ECO:0000259" key="8">
    <source>
        <dbReference type="PROSITE" id="PS50122"/>
    </source>
</evidence>
<dbReference type="EC" id="3.1.1.61" evidence="3"/>
<dbReference type="Pfam" id="PF01339">
    <property type="entry name" value="CheB_methylest"/>
    <property type="match status" value="1"/>
</dbReference>
<keyword evidence="3 5" id="KW-0597">Phosphoprotein</keyword>
<name>A0A212J0K3_9DELT</name>
<keyword evidence="3" id="KW-0963">Cytoplasm</keyword>
<evidence type="ECO:0000313" key="9">
    <source>
        <dbReference type="EMBL" id="SBV92884.1"/>
    </source>
</evidence>
<accession>A0A212J0K3</accession>
<comment type="catalytic activity">
    <reaction evidence="3">
        <text>L-glutaminyl-[protein] + H2O = L-glutamyl-[protein] + NH4(+)</text>
        <dbReference type="Rhea" id="RHEA:16441"/>
        <dbReference type="Rhea" id="RHEA-COMP:10207"/>
        <dbReference type="Rhea" id="RHEA-COMP:10208"/>
        <dbReference type="ChEBI" id="CHEBI:15377"/>
        <dbReference type="ChEBI" id="CHEBI:28938"/>
        <dbReference type="ChEBI" id="CHEBI:29973"/>
        <dbReference type="ChEBI" id="CHEBI:30011"/>
        <dbReference type="EC" id="3.5.1.44"/>
    </reaction>
</comment>
<comment type="similarity">
    <text evidence="3">Belongs to the CheB family.</text>
</comment>
<dbReference type="EMBL" id="FLUQ01000001">
    <property type="protein sequence ID" value="SBV92884.1"/>
    <property type="molecule type" value="Genomic_DNA"/>
</dbReference>
<dbReference type="HAMAP" id="MF_00099">
    <property type="entry name" value="CheB_chemtxs"/>
    <property type="match status" value="1"/>
</dbReference>
<dbReference type="CDD" id="cd17541">
    <property type="entry name" value="REC_CheB-like"/>
    <property type="match status" value="1"/>
</dbReference>
<comment type="subcellular location">
    <subcellularLocation>
        <location evidence="3">Cytoplasm</location>
    </subcellularLocation>
</comment>
<dbReference type="InterPro" id="IPR008248">
    <property type="entry name" value="CheB-like"/>
</dbReference>
<dbReference type="Gene3D" id="3.40.50.180">
    <property type="entry name" value="Methylesterase CheB, C-terminal domain"/>
    <property type="match status" value="1"/>
</dbReference>
<dbReference type="PROSITE" id="PS50122">
    <property type="entry name" value="CHEB"/>
    <property type="match status" value="1"/>
</dbReference>
<dbReference type="EC" id="3.5.1.44" evidence="3"/>
<feature type="compositionally biased region" description="Low complexity" evidence="6">
    <location>
        <begin position="140"/>
        <end position="154"/>
    </location>
</feature>
<evidence type="ECO:0000256" key="4">
    <source>
        <dbReference type="PROSITE-ProRule" id="PRU00050"/>
    </source>
</evidence>
<dbReference type="GO" id="GO:0050568">
    <property type="term" value="F:protein-glutamine glutaminase activity"/>
    <property type="evidence" value="ECO:0007669"/>
    <property type="project" value="UniProtKB-UniRule"/>
</dbReference>
<sequence length="381" mass="40370">MIRVLIVDDSAFMRKAIEIILTKDPEITVVGQAGDGKEALEAIDKFDPDVVTMDVEMPRMDGITAVREIMARKPKPVLMISSVTTEGAETTLRALDAGAMDFISKPASRVSLDMVLLEREIQEKVKAVSKRRPPYRPKPRAAAPSASAAPARPAVDPGARYGLLTRPSAAAPSPGQVVAAQVVQKPVGRPVRDLVSIGVSTGGPPAVQKVLSALPADFPVPILIAQHMPAAFTPPFANRLNNACEITVKEAVSGEKLLPGVAYVAPGGRHIYMEAKLSNMTVIVTDNPKEALYKPSANVLHESVGKALGRRALGVQLTGMGSDGLEGIRVLKEKGGRALAQSDATCVVYGMPKAIVDAGLADEVVDIDDMALAIMNSLYKY</sequence>
<dbReference type="PANTHER" id="PTHR42872">
    <property type="entry name" value="PROTEIN-GLUTAMATE METHYLESTERASE/PROTEIN-GLUTAMINE GLUTAMINASE"/>
    <property type="match status" value="1"/>
</dbReference>
<dbReference type="SUPFAM" id="SSF52172">
    <property type="entry name" value="CheY-like"/>
    <property type="match status" value="1"/>
</dbReference>
<dbReference type="NCBIfam" id="NF001965">
    <property type="entry name" value="PRK00742.1"/>
    <property type="match status" value="1"/>
</dbReference>
<dbReference type="PROSITE" id="PS50110">
    <property type="entry name" value="RESPONSE_REGULATORY"/>
    <property type="match status" value="1"/>
</dbReference>
<protein>
    <recommendedName>
        <fullName evidence="3">Protein-glutamate methylesterase/protein-glutamine glutaminase</fullName>
        <ecNumber evidence="3">3.1.1.61</ecNumber>
        <ecNumber evidence="3">3.5.1.44</ecNumber>
    </recommendedName>
</protein>
<dbReference type="Pfam" id="PF00072">
    <property type="entry name" value="Response_reg"/>
    <property type="match status" value="1"/>
</dbReference>